<reference evidence="2 3" key="1">
    <citation type="submission" date="2016-06" db="EMBL/GenBank/DDBJ databases">
        <title>Insight into the functional genes involving in sulfur oxidation in Pearl River water.</title>
        <authorList>
            <person name="Luo J."/>
            <person name="Tan X."/>
            <person name="Lin W."/>
        </authorList>
    </citation>
    <scope>NUCLEOTIDE SEQUENCE [LARGE SCALE GENOMIC DNA]</scope>
    <source>
        <strain evidence="2 3">LS2</strain>
    </source>
</reference>
<dbReference type="EMBL" id="CP016027">
    <property type="protein sequence ID" value="ANJ66647.1"/>
    <property type="molecule type" value="Genomic_DNA"/>
</dbReference>
<accession>A0A191ZFL7</accession>
<proteinExistence type="predicted"/>
<dbReference type="CDD" id="cd09741">
    <property type="entry name" value="Csx1_III-U"/>
    <property type="match status" value="1"/>
</dbReference>
<protein>
    <submittedName>
        <fullName evidence="2">CRISPR-associated protein</fullName>
    </submittedName>
</protein>
<dbReference type="KEGG" id="haz:A9404_03980"/>
<evidence type="ECO:0000313" key="2">
    <source>
        <dbReference type="EMBL" id="ANJ66647.1"/>
    </source>
</evidence>
<dbReference type="Proteomes" id="UP000078596">
    <property type="component" value="Chromosome"/>
</dbReference>
<dbReference type="AlphaFoldDB" id="A0A191ZFL7"/>
<feature type="domain" description="CRISPR system ring nuclease SSO2081-like" evidence="1">
    <location>
        <begin position="18"/>
        <end position="223"/>
    </location>
</feature>
<dbReference type="Pfam" id="PF09623">
    <property type="entry name" value="Cas_NE0113"/>
    <property type="match status" value="1"/>
</dbReference>
<dbReference type="InterPro" id="IPR019092">
    <property type="entry name" value="SSO2081-like_dom"/>
</dbReference>
<gene>
    <name evidence="2" type="ORF">A9404_03980</name>
</gene>
<organism evidence="2 3">
    <name type="scientific">Halothiobacillus diazotrophicus</name>
    <dbReference type="NCBI Taxonomy" id="1860122"/>
    <lineage>
        <taxon>Bacteria</taxon>
        <taxon>Pseudomonadati</taxon>
        <taxon>Pseudomonadota</taxon>
        <taxon>Gammaproteobacteria</taxon>
        <taxon>Chromatiales</taxon>
        <taxon>Halothiobacillaceae</taxon>
        <taxon>Halothiobacillus</taxon>
    </lineage>
</organism>
<dbReference type="InterPro" id="IPR013413">
    <property type="entry name" value="CRISPR-assoc_prot_NE0113"/>
</dbReference>
<dbReference type="OrthoDB" id="9805822at2"/>
<dbReference type="NCBIfam" id="TIGR02584">
    <property type="entry name" value="cas_NE0113"/>
    <property type="match status" value="1"/>
</dbReference>
<keyword evidence="3" id="KW-1185">Reference proteome</keyword>
<evidence type="ECO:0000259" key="1">
    <source>
        <dbReference type="Pfam" id="PF09623"/>
    </source>
</evidence>
<dbReference type="STRING" id="1860122.A9404_03980"/>
<dbReference type="RefSeq" id="WP_066098876.1">
    <property type="nucleotide sequence ID" value="NZ_CP016027.1"/>
</dbReference>
<evidence type="ECO:0000313" key="3">
    <source>
        <dbReference type="Proteomes" id="UP000078596"/>
    </source>
</evidence>
<name>A0A191ZFL7_9GAMM</name>
<sequence>MNDIHIKKRILLCVTGMSPQVMTETLYALAVNPEAGQGAWIPNEVHIITTASGADQARLNLLSQDTGWFKKLCDDYSLPPIAFGSSHIHCITDEAGQVLDDIRTPADNEAAANSIAELVRDLTHDPNSALHVSLAGGRKTMGYYTGYALSLYGRPQDQLSHILVSAPYESHPEFYYPTPYPRIIQSREPKPRAFNCADATIQLAHIPFVRLREGMPHRLLDGKANFTETVKLANLAHEPATLRINQSREARGIRVNGIPVPLTDTPFALLYWLARRANSENPEVDWIEHAEFLEHVTKLYGKDSHIYEEVERALRSCRGDEEQIKKYFQPIKSRMNTILKEELGATLAARCQSPKSSRGGGNRLPEDLTIIFDNN</sequence>